<gene>
    <name evidence="2" type="ORF">NFC73_11670</name>
</gene>
<dbReference type="GO" id="GO:0008483">
    <property type="term" value="F:transaminase activity"/>
    <property type="evidence" value="ECO:0007669"/>
    <property type="project" value="UniProtKB-KW"/>
</dbReference>
<dbReference type="InterPro" id="IPR051446">
    <property type="entry name" value="HTH_trans_reg/aminotransferase"/>
</dbReference>
<dbReference type="InterPro" id="IPR015421">
    <property type="entry name" value="PyrdxlP-dep_Trfase_major"/>
</dbReference>
<evidence type="ECO:0000313" key="3">
    <source>
        <dbReference type="Proteomes" id="UP001524318"/>
    </source>
</evidence>
<sequence length="239" mass="25846">MAIDADGPIPESLKQALTKQPVAFIYEPCANSRSGTNMTPERRDLIADVLRDTRVLIIEDDGLGDLALRPYAGLGALLPSQTVLVRSYSKSHGPDLRLAVVGGPAEPMERARLYRQFGAGWTSRTLQNALAWMLTSDAVRAQVQRARTEYAKRRTQMAELLADRGVVVESHDDGLGLWVPVLNEQQALLVLASHGVAAGGASGGAIRSGHRQSIRLAIGKQLERPDEVADLYAMASRAL</sequence>
<keyword evidence="3" id="KW-1185">Reference proteome</keyword>
<dbReference type="PANTHER" id="PTHR46577:SF1">
    <property type="entry name" value="HTH-TYPE TRANSCRIPTIONAL REGULATORY PROTEIN GABR"/>
    <property type="match status" value="1"/>
</dbReference>
<accession>A0ABT1LQY7</accession>
<dbReference type="EMBL" id="JANCLV010000007">
    <property type="protein sequence ID" value="MCP9000381.1"/>
    <property type="molecule type" value="Genomic_DNA"/>
</dbReference>
<dbReference type="Pfam" id="PF00155">
    <property type="entry name" value="Aminotran_1_2"/>
    <property type="match status" value="1"/>
</dbReference>
<keyword evidence="2" id="KW-0032">Aminotransferase</keyword>
<name>A0ABT1LQY7_9MICC</name>
<organism evidence="2 3">
    <name type="scientific">Pseudarthrobacter humi</name>
    <dbReference type="NCBI Taxonomy" id="2952523"/>
    <lineage>
        <taxon>Bacteria</taxon>
        <taxon>Bacillati</taxon>
        <taxon>Actinomycetota</taxon>
        <taxon>Actinomycetes</taxon>
        <taxon>Micrococcales</taxon>
        <taxon>Micrococcaceae</taxon>
        <taxon>Pseudarthrobacter</taxon>
    </lineage>
</organism>
<dbReference type="Gene3D" id="3.40.640.10">
    <property type="entry name" value="Type I PLP-dependent aspartate aminotransferase-like (Major domain)"/>
    <property type="match status" value="1"/>
</dbReference>
<feature type="domain" description="Aminotransferase class I/classII large" evidence="1">
    <location>
        <begin position="11"/>
        <end position="199"/>
    </location>
</feature>
<dbReference type="Proteomes" id="UP001524318">
    <property type="component" value="Unassembled WGS sequence"/>
</dbReference>
<comment type="caution">
    <text evidence="2">The sequence shown here is derived from an EMBL/GenBank/DDBJ whole genome shotgun (WGS) entry which is preliminary data.</text>
</comment>
<dbReference type="InterPro" id="IPR015424">
    <property type="entry name" value="PyrdxlP-dep_Trfase"/>
</dbReference>
<dbReference type="PANTHER" id="PTHR46577">
    <property type="entry name" value="HTH-TYPE TRANSCRIPTIONAL REGULATORY PROTEIN GABR"/>
    <property type="match status" value="1"/>
</dbReference>
<dbReference type="InterPro" id="IPR004839">
    <property type="entry name" value="Aminotransferase_I/II_large"/>
</dbReference>
<evidence type="ECO:0000313" key="2">
    <source>
        <dbReference type="EMBL" id="MCP9000381.1"/>
    </source>
</evidence>
<keyword evidence="2" id="KW-0808">Transferase</keyword>
<reference evidence="2 3" key="1">
    <citation type="submission" date="2022-06" db="EMBL/GenBank/DDBJ databases">
        <title>Pseudarthrobacter sp. strain RMG13 Genome sequencing and assembly.</title>
        <authorList>
            <person name="Kim I."/>
        </authorList>
    </citation>
    <scope>NUCLEOTIDE SEQUENCE [LARGE SCALE GENOMIC DNA]</scope>
    <source>
        <strain evidence="2 3">RMG13</strain>
    </source>
</reference>
<proteinExistence type="predicted"/>
<dbReference type="SUPFAM" id="SSF53383">
    <property type="entry name" value="PLP-dependent transferases"/>
    <property type="match status" value="1"/>
</dbReference>
<protein>
    <submittedName>
        <fullName evidence="2">Aminotransferase class I/II-fold pyridoxal phosphate-dependent enzyme</fullName>
    </submittedName>
</protein>
<evidence type="ECO:0000259" key="1">
    <source>
        <dbReference type="Pfam" id="PF00155"/>
    </source>
</evidence>